<accession>A0A930BQZ1</accession>
<evidence type="ECO:0000313" key="2">
    <source>
        <dbReference type="EMBL" id="MBF1164135.1"/>
    </source>
</evidence>
<evidence type="ECO:0000256" key="1">
    <source>
        <dbReference type="SAM" id="MobiDB-lite"/>
    </source>
</evidence>
<organism evidence="2 3">
    <name type="scientific">Dechloromonas agitata</name>
    <dbReference type="NCBI Taxonomy" id="73030"/>
    <lineage>
        <taxon>Bacteria</taxon>
        <taxon>Pseudomonadati</taxon>
        <taxon>Pseudomonadota</taxon>
        <taxon>Betaproteobacteria</taxon>
        <taxon>Rhodocyclales</taxon>
        <taxon>Azonexaceae</taxon>
        <taxon>Dechloromonas</taxon>
    </lineage>
</organism>
<dbReference type="AlphaFoldDB" id="A0A930BQZ1"/>
<name>A0A930BQZ1_9RHOO</name>
<proteinExistence type="predicted"/>
<dbReference type="Proteomes" id="UP000718593">
    <property type="component" value="Unassembled WGS sequence"/>
</dbReference>
<reference evidence="2" key="1">
    <citation type="submission" date="2020-04" db="EMBL/GenBank/DDBJ databases">
        <title>Deep metagenomics examines the oral microbiome during advanced dental caries in children, revealing novel taxa and co-occurrences with host molecules.</title>
        <authorList>
            <person name="Baker J.L."/>
            <person name="Morton J.T."/>
            <person name="Dinis M."/>
            <person name="Alvarez R."/>
            <person name="Tran N.C."/>
            <person name="Knight R."/>
            <person name="Edlund A."/>
        </authorList>
    </citation>
    <scope>NUCLEOTIDE SEQUENCE</scope>
    <source>
        <strain evidence="2">JCVI_32_bin.24</strain>
    </source>
</reference>
<dbReference type="EMBL" id="JABZMI010000042">
    <property type="protein sequence ID" value="MBF1164135.1"/>
    <property type="molecule type" value="Genomic_DNA"/>
</dbReference>
<sequence>MLRFDPKIVEKTAFPSGGEENLIGWLALGWLAGQDRAARPGRSERTCIGQSSTDFPARRPIAREYRLTRSPPDADPWLASRATSLTAR</sequence>
<evidence type="ECO:0000313" key="3">
    <source>
        <dbReference type="Proteomes" id="UP000718593"/>
    </source>
</evidence>
<comment type="caution">
    <text evidence="2">The sequence shown here is derived from an EMBL/GenBank/DDBJ whole genome shotgun (WGS) entry which is preliminary data.</text>
</comment>
<gene>
    <name evidence="2" type="ORF">HXL68_03740</name>
</gene>
<protein>
    <submittedName>
        <fullName evidence="2">Uncharacterized protein</fullName>
    </submittedName>
</protein>
<feature type="region of interest" description="Disordered" evidence="1">
    <location>
        <begin position="66"/>
        <end position="88"/>
    </location>
</feature>